<dbReference type="Proteomes" id="UP000326924">
    <property type="component" value="Unassembled WGS sequence"/>
</dbReference>
<organism evidence="7 8">
    <name type="scientific">Sphaerosporella brunnea</name>
    <dbReference type="NCBI Taxonomy" id="1250544"/>
    <lineage>
        <taxon>Eukaryota</taxon>
        <taxon>Fungi</taxon>
        <taxon>Dikarya</taxon>
        <taxon>Ascomycota</taxon>
        <taxon>Pezizomycotina</taxon>
        <taxon>Pezizomycetes</taxon>
        <taxon>Pezizales</taxon>
        <taxon>Pyronemataceae</taxon>
        <taxon>Sphaerosporella</taxon>
    </lineage>
</organism>
<comment type="subcellular location">
    <subcellularLocation>
        <location evidence="1">Membrane</location>
        <topology evidence="1">Multi-pass membrane protein</topology>
    </subcellularLocation>
</comment>
<dbReference type="InterPro" id="IPR007248">
    <property type="entry name" value="Mpv17_PMP22"/>
</dbReference>
<sequence>MAIFTILSRRYDLAFKKRPILTMVVTNTILGSIADILAQTIEITTPQRRTLYASNATGTRKLELDEKLNQKLPRYGDQLVHIHSTSQPLPPSFDFGRLALFTSWGLVTAPLFFKWLRWLERAYPITTASTYAPVLKRVACDQLGFAPIGIAGFFAYMAYLEPGGNMEAVKSRLEQLYVPALKANYALWPAAQVVNFRLMPLKFQLPFSSMVMLIWGVYASLVNSGPGP</sequence>
<dbReference type="PANTHER" id="PTHR11266">
    <property type="entry name" value="PEROXISOMAL MEMBRANE PROTEIN 2, PXMP2 MPV17"/>
    <property type="match status" value="1"/>
</dbReference>
<keyword evidence="5 6" id="KW-0472">Membrane</keyword>
<dbReference type="FunCoup" id="A0A5J5EI33">
    <property type="interactions" value="9"/>
</dbReference>
<dbReference type="GO" id="GO:0005739">
    <property type="term" value="C:mitochondrion"/>
    <property type="evidence" value="ECO:0007669"/>
    <property type="project" value="TreeGrafter"/>
</dbReference>
<name>A0A5J5EI33_9PEZI</name>
<evidence type="ECO:0000256" key="3">
    <source>
        <dbReference type="ARBA" id="ARBA00022692"/>
    </source>
</evidence>
<dbReference type="EMBL" id="VXIS01000321">
    <property type="protein sequence ID" value="KAA8894659.1"/>
    <property type="molecule type" value="Genomic_DNA"/>
</dbReference>
<feature type="transmembrane region" description="Helical" evidence="6">
    <location>
        <begin position="205"/>
        <end position="222"/>
    </location>
</feature>
<dbReference type="OrthoDB" id="10267969at2759"/>
<evidence type="ECO:0000313" key="8">
    <source>
        <dbReference type="Proteomes" id="UP000326924"/>
    </source>
</evidence>
<accession>A0A5J5EI33</accession>
<reference evidence="7 8" key="1">
    <citation type="submission" date="2019-09" db="EMBL/GenBank/DDBJ databases">
        <title>Draft genome of the ectomycorrhizal ascomycete Sphaerosporella brunnea.</title>
        <authorList>
            <consortium name="DOE Joint Genome Institute"/>
            <person name="Benucci G.M."/>
            <person name="Marozzi G."/>
            <person name="Antonielli L."/>
            <person name="Sanchez S."/>
            <person name="Marco P."/>
            <person name="Wang X."/>
            <person name="Falini L.B."/>
            <person name="Barry K."/>
            <person name="Haridas S."/>
            <person name="Lipzen A."/>
            <person name="Labutti K."/>
            <person name="Grigoriev I.V."/>
            <person name="Murat C."/>
            <person name="Martin F."/>
            <person name="Albertini E."/>
            <person name="Donnini D."/>
            <person name="Bonito G."/>
        </authorList>
    </citation>
    <scope>NUCLEOTIDE SEQUENCE [LARGE SCALE GENOMIC DNA]</scope>
    <source>
        <strain evidence="7 8">Sb_GMNB300</strain>
    </source>
</reference>
<keyword evidence="4 6" id="KW-1133">Transmembrane helix</keyword>
<protein>
    <submittedName>
        <fullName evidence="7">Putative integral membrane protein, Mpv17/PMP22 family</fullName>
    </submittedName>
</protein>
<evidence type="ECO:0000256" key="6">
    <source>
        <dbReference type="RuleBase" id="RU363053"/>
    </source>
</evidence>
<comment type="similarity">
    <text evidence="2 6">Belongs to the peroxisomal membrane protein PXMP2/4 family.</text>
</comment>
<gene>
    <name evidence="7" type="ORF">FN846DRAFT_922832</name>
</gene>
<evidence type="ECO:0000256" key="1">
    <source>
        <dbReference type="ARBA" id="ARBA00004141"/>
    </source>
</evidence>
<evidence type="ECO:0000256" key="5">
    <source>
        <dbReference type="ARBA" id="ARBA00023136"/>
    </source>
</evidence>
<dbReference type="Pfam" id="PF04117">
    <property type="entry name" value="Mpv17_PMP22"/>
    <property type="match status" value="1"/>
</dbReference>
<keyword evidence="3 6" id="KW-0812">Transmembrane</keyword>
<feature type="transmembrane region" description="Helical" evidence="6">
    <location>
        <begin position="20"/>
        <end position="41"/>
    </location>
</feature>
<dbReference type="GO" id="GO:0016020">
    <property type="term" value="C:membrane"/>
    <property type="evidence" value="ECO:0007669"/>
    <property type="project" value="UniProtKB-SubCell"/>
</dbReference>
<evidence type="ECO:0000256" key="4">
    <source>
        <dbReference type="ARBA" id="ARBA00022989"/>
    </source>
</evidence>
<proteinExistence type="inferred from homology"/>
<keyword evidence="8" id="KW-1185">Reference proteome</keyword>
<dbReference type="PANTHER" id="PTHR11266:SF50">
    <property type="entry name" value="VACUOLAR MEMBRANE PROTEIN YOR292C"/>
    <property type="match status" value="1"/>
</dbReference>
<feature type="transmembrane region" description="Helical" evidence="6">
    <location>
        <begin position="95"/>
        <end position="113"/>
    </location>
</feature>
<comment type="caution">
    <text evidence="7">The sequence shown here is derived from an EMBL/GenBank/DDBJ whole genome shotgun (WGS) entry which is preliminary data.</text>
</comment>
<dbReference type="InParanoid" id="A0A5J5EI33"/>
<evidence type="ECO:0000256" key="2">
    <source>
        <dbReference type="ARBA" id="ARBA00006824"/>
    </source>
</evidence>
<evidence type="ECO:0000313" key="7">
    <source>
        <dbReference type="EMBL" id="KAA8894659.1"/>
    </source>
</evidence>
<dbReference type="AlphaFoldDB" id="A0A5J5EI33"/>